<feature type="transmembrane region" description="Helical" evidence="8">
    <location>
        <begin position="44"/>
        <end position="66"/>
    </location>
</feature>
<evidence type="ECO:0000313" key="10">
    <source>
        <dbReference type="Proteomes" id="UP001267426"/>
    </source>
</evidence>
<keyword evidence="10" id="KW-1185">Reference proteome</keyword>
<dbReference type="InterPro" id="IPR003689">
    <property type="entry name" value="ZIP"/>
</dbReference>
<name>A0ABU3BN21_9BACT</name>
<evidence type="ECO:0000313" key="9">
    <source>
        <dbReference type="EMBL" id="MDT0630687.1"/>
    </source>
</evidence>
<gene>
    <name evidence="9" type="ORF">RM540_02910</name>
</gene>
<reference evidence="9 10" key="1">
    <citation type="submission" date="2023-09" db="EMBL/GenBank/DDBJ databases">
        <authorList>
            <person name="Rey-Velasco X."/>
        </authorList>
    </citation>
    <scope>NUCLEOTIDE SEQUENCE [LARGE SCALE GENOMIC DNA]</scope>
    <source>
        <strain evidence="9 10">F394</strain>
    </source>
</reference>
<organism evidence="9 10">
    <name type="scientific">Rubrivirga litoralis</name>
    <dbReference type="NCBI Taxonomy" id="3075598"/>
    <lineage>
        <taxon>Bacteria</taxon>
        <taxon>Pseudomonadati</taxon>
        <taxon>Rhodothermota</taxon>
        <taxon>Rhodothermia</taxon>
        <taxon>Rhodothermales</taxon>
        <taxon>Rubricoccaceae</taxon>
        <taxon>Rubrivirga</taxon>
    </lineage>
</organism>
<feature type="transmembrane region" description="Helical" evidence="8">
    <location>
        <begin position="223"/>
        <end position="241"/>
    </location>
</feature>
<feature type="transmembrane region" description="Helical" evidence="8">
    <location>
        <begin position="17"/>
        <end position="37"/>
    </location>
</feature>
<proteinExistence type="inferred from homology"/>
<evidence type="ECO:0000256" key="8">
    <source>
        <dbReference type="SAM" id="Phobius"/>
    </source>
</evidence>
<comment type="caution">
    <text evidence="9">The sequence shown here is derived from an EMBL/GenBank/DDBJ whole genome shotgun (WGS) entry which is preliminary data.</text>
</comment>
<evidence type="ECO:0000256" key="1">
    <source>
        <dbReference type="ARBA" id="ARBA00004651"/>
    </source>
</evidence>
<evidence type="ECO:0000256" key="6">
    <source>
        <dbReference type="ARBA" id="ARBA00022989"/>
    </source>
</evidence>
<accession>A0ABU3BN21</accession>
<evidence type="ECO:0000256" key="7">
    <source>
        <dbReference type="ARBA" id="ARBA00023136"/>
    </source>
</evidence>
<keyword evidence="4 8" id="KW-0812">Transmembrane</keyword>
<protein>
    <submittedName>
        <fullName evidence="9">ZIP family metal transporter</fullName>
    </submittedName>
</protein>
<dbReference type="Pfam" id="PF02535">
    <property type="entry name" value="Zip"/>
    <property type="match status" value="1"/>
</dbReference>
<evidence type="ECO:0000256" key="4">
    <source>
        <dbReference type="ARBA" id="ARBA00022692"/>
    </source>
</evidence>
<feature type="transmembrane region" description="Helical" evidence="8">
    <location>
        <begin position="78"/>
        <end position="98"/>
    </location>
</feature>
<keyword evidence="5" id="KW-0862">Zinc</keyword>
<dbReference type="RefSeq" id="WP_311661960.1">
    <property type="nucleotide sequence ID" value="NZ_JAVRHT010000004.1"/>
</dbReference>
<evidence type="ECO:0000256" key="2">
    <source>
        <dbReference type="ARBA" id="ARBA00006939"/>
    </source>
</evidence>
<comment type="similarity">
    <text evidence="2">Belongs to the ZIP transporter (TC 2.A.5) family.</text>
</comment>
<keyword evidence="3" id="KW-1003">Cell membrane</keyword>
<comment type="subcellular location">
    <subcellularLocation>
        <location evidence="1">Cell membrane</location>
        <topology evidence="1">Multi-pass membrane protein</topology>
    </subcellularLocation>
</comment>
<feature type="transmembrane region" description="Helical" evidence="8">
    <location>
        <begin position="192"/>
        <end position="217"/>
    </location>
</feature>
<evidence type="ECO:0000256" key="5">
    <source>
        <dbReference type="ARBA" id="ARBA00022833"/>
    </source>
</evidence>
<dbReference type="EMBL" id="JAVRHT010000004">
    <property type="protein sequence ID" value="MDT0630687.1"/>
    <property type="molecule type" value="Genomic_DNA"/>
</dbReference>
<sequence>MDTAYDLVRDLPPWQQALYGGLFTWGMTAAGAALVFVTRTVNRALLAGMLGFAAGVMTAASFWSLLAPAIDMAEAQGMIPWVPAVVGFLAGGAVLRLADAVLPHLHGMRGETEGVPSTWRRSTLLVTAITLHNVPEGLAVGVAFGAAAAGIDGGATLAGAVALAIGIGLQNFPEGVAVSMPLRGDGMGRGRAFWYGQLSGVVEPVSAVLGALAVLAVRPLLPYALAFAAGAMIFVVIEELVPESQAEERYGDLATMAALGGFAVMMTLDVALG</sequence>
<evidence type="ECO:0000256" key="3">
    <source>
        <dbReference type="ARBA" id="ARBA00022475"/>
    </source>
</evidence>
<dbReference type="PANTHER" id="PTHR11040">
    <property type="entry name" value="ZINC/IRON TRANSPORTER"/>
    <property type="match status" value="1"/>
</dbReference>
<keyword evidence="7 8" id="KW-0472">Membrane</keyword>
<dbReference type="PANTHER" id="PTHR11040:SF211">
    <property type="entry name" value="ZINC TRANSPORTER ZIP11"/>
    <property type="match status" value="1"/>
</dbReference>
<feature type="transmembrane region" description="Helical" evidence="8">
    <location>
        <begin position="253"/>
        <end position="272"/>
    </location>
</feature>
<dbReference type="Proteomes" id="UP001267426">
    <property type="component" value="Unassembled WGS sequence"/>
</dbReference>
<keyword evidence="6 8" id="KW-1133">Transmembrane helix</keyword>